<dbReference type="Proteomes" id="UP001152803">
    <property type="component" value="Unassembled WGS sequence"/>
</dbReference>
<evidence type="ECO:0000313" key="2">
    <source>
        <dbReference type="Proteomes" id="UP001152803"/>
    </source>
</evidence>
<sequence length="69" mass="8031">MGEEGQRQAPPRSFIYISNPNSRRRREVARSLLLLCARGGKVSMMERLTVRYERRLWHVSGDATANDRQ</sequence>
<accession>A0A9Q1DR42</accession>
<protein>
    <submittedName>
        <fullName evidence="1">Uncharacterized protein</fullName>
    </submittedName>
</protein>
<organism evidence="1 2">
    <name type="scientific">Conger conger</name>
    <name type="common">Conger eel</name>
    <name type="synonym">Muraena conger</name>
    <dbReference type="NCBI Taxonomy" id="82655"/>
    <lineage>
        <taxon>Eukaryota</taxon>
        <taxon>Metazoa</taxon>
        <taxon>Chordata</taxon>
        <taxon>Craniata</taxon>
        <taxon>Vertebrata</taxon>
        <taxon>Euteleostomi</taxon>
        <taxon>Actinopterygii</taxon>
        <taxon>Neopterygii</taxon>
        <taxon>Teleostei</taxon>
        <taxon>Anguilliformes</taxon>
        <taxon>Congridae</taxon>
        <taxon>Conger</taxon>
    </lineage>
</organism>
<dbReference type="EMBL" id="JAFJMO010000004">
    <property type="protein sequence ID" value="KAJ8278938.1"/>
    <property type="molecule type" value="Genomic_DNA"/>
</dbReference>
<dbReference type="AlphaFoldDB" id="A0A9Q1DR42"/>
<proteinExistence type="predicted"/>
<name>A0A9Q1DR42_CONCO</name>
<comment type="caution">
    <text evidence="1">The sequence shown here is derived from an EMBL/GenBank/DDBJ whole genome shotgun (WGS) entry which is preliminary data.</text>
</comment>
<gene>
    <name evidence="1" type="ORF">COCON_G00060040</name>
</gene>
<keyword evidence="2" id="KW-1185">Reference proteome</keyword>
<reference evidence="1" key="1">
    <citation type="journal article" date="2023" name="Science">
        <title>Genome structures resolve the early diversification of teleost fishes.</title>
        <authorList>
            <person name="Parey E."/>
            <person name="Louis A."/>
            <person name="Montfort J."/>
            <person name="Bouchez O."/>
            <person name="Roques C."/>
            <person name="Iampietro C."/>
            <person name="Lluch J."/>
            <person name="Castinel A."/>
            <person name="Donnadieu C."/>
            <person name="Desvignes T."/>
            <person name="Floi Bucao C."/>
            <person name="Jouanno E."/>
            <person name="Wen M."/>
            <person name="Mejri S."/>
            <person name="Dirks R."/>
            <person name="Jansen H."/>
            <person name="Henkel C."/>
            <person name="Chen W.J."/>
            <person name="Zahm M."/>
            <person name="Cabau C."/>
            <person name="Klopp C."/>
            <person name="Thompson A.W."/>
            <person name="Robinson-Rechavi M."/>
            <person name="Braasch I."/>
            <person name="Lecointre G."/>
            <person name="Bobe J."/>
            <person name="Postlethwait J.H."/>
            <person name="Berthelot C."/>
            <person name="Roest Crollius H."/>
            <person name="Guiguen Y."/>
        </authorList>
    </citation>
    <scope>NUCLEOTIDE SEQUENCE</scope>
    <source>
        <strain evidence="1">Concon-B</strain>
    </source>
</reference>
<evidence type="ECO:0000313" key="1">
    <source>
        <dbReference type="EMBL" id="KAJ8278938.1"/>
    </source>
</evidence>